<dbReference type="InterPro" id="IPR036640">
    <property type="entry name" value="ABC1_TM_sf"/>
</dbReference>
<dbReference type="Gene3D" id="1.20.1560.10">
    <property type="entry name" value="ABC transporter type 1, transmembrane domain"/>
    <property type="match status" value="1"/>
</dbReference>
<organism evidence="11 12">
    <name type="scientific">Pseudonocardia cypriaca</name>
    <dbReference type="NCBI Taxonomy" id="882449"/>
    <lineage>
        <taxon>Bacteria</taxon>
        <taxon>Bacillati</taxon>
        <taxon>Actinomycetota</taxon>
        <taxon>Actinomycetes</taxon>
        <taxon>Pseudonocardiales</taxon>
        <taxon>Pseudonocardiaceae</taxon>
        <taxon>Pseudonocardia</taxon>
    </lineage>
</organism>
<dbReference type="OrthoDB" id="9810134at2"/>
<dbReference type="PROSITE" id="PS50929">
    <property type="entry name" value="ABC_TM1F"/>
    <property type="match status" value="1"/>
</dbReference>
<evidence type="ECO:0000256" key="7">
    <source>
        <dbReference type="ARBA" id="ARBA00023136"/>
    </source>
</evidence>
<feature type="transmembrane region" description="Helical" evidence="8">
    <location>
        <begin position="104"/>
        <end position="124"/>
    </location>
</feature>
<dbReference type="EMBL" id="VFPH01000001">
    <property type="protein sequence ID" value="TQM44806.1"/>
    <property type="molecule type" value="Genomic_DNA"/>
</dbReference>
<dbReference type="PANTHER" id="PTHR11384">
    <property type="entry name" value="ATP-BINDING CASSETTE, SUB-FAMILY D MEMBER"/>
    <property type="match status" value="1"/>
</dbReference>
<dbReference type="InterPro" id="IPR027417">
    <property type="entry name" value="P-loop_NTPase"/>
</dbReference>
<dbReference type="Proteomes" id="UP000319818">
    <property type="component" value="Unassembled WGS sequence"/>
</dbReference>
<evidence type="ECO:0000256" key="6">
    <source>
        <dbReference type="ARBA" id="ARBA00022989"/>
    </source>
</evidence>
<dbReference type="SUPFAM" id="SSF90123">
    <property type="entry name" value="ABC transporter transmembrane region"/>
    <property type="match status" value="1"/>
</dbReference>
<evidence type="ECO:0000256" key="1">
    <source>
        <dbReference type="ARBA" id="ARBA00004651"/>
    </source>
</evidence>
<evidence type="ECO:0000256" key="3">
    <source>
        <dbReference type="ARBA" id="ARBA00022692"/>
    </source>
</evidence>
<keyword evidence="6 8" id="KW-1133">Transmembrane helix</keyword>
<proteinExistence type="predicted"/>
<dbReference type="GO" id="GO:0005524">
    <property type="term" value="F:ATP binding"/>
    <property type="evidence" value="ECO:0007669"/>
    <property type="project" value="UniProtKB-KW"/>
</dbReference>
<sequence>MGTELDWSSEWLTSSIWIVSVFVATALGSALLLVLLTRYTVWGRQFRRLAFPYFSPRGDEGWRPLLSVLLILLLAIMSVRLNVLLSYQGNGMLTALQNLDAPSFWRYIGIFCILATIHVVRSMYEVYVQTALIIRWRVWLTDRMITDWLDGRAYHKGRYTPAAVDNPDQRIQEDINSFPNDSITLGVGAVSSLVSLVSFTLILWQLSGPLTLLGVEVPRAMTFIVFAFVIIASVFAFRIGRPLILLNFLQERFNASFRYALVRLRENSENVAFQRGERVERGVLGTRFSDVIANAWAVLFRLIKFRGFNLSVSQISVVLPYIIQAPRFFSQQITLGDLNQTSSAFGEVHDALSFFRNAYDEFASYRAVLNRLTGLMDADEAARALPAADVEEADDLQVHDLTVRRPDEGVLVDDLDLELAAGASLLVTGPSGGGKTTLMRSLAQLWPYAAGSVRRPTGDGSLFLPQQPYLPLGTLRDALAYPGPGTEMDDARAADLLRKVQLPQLADQLDEVDDWSRRLSPGEQQRLGFARILVVRPKVAFLDEATSALDEGLEQSLYNLLREELPDMVIVSVGHRSSLRRFHDELLELDTDGRWERSALQQQ</sequence>
<feature type="domain" description="ABC transmembrane type-1" evidence="10">
    <location>
        <begin position="65"/>
        <end position="364"/>
    </location>
</feature>
<dbReference type="PROSITE" id="PS50893">
    <property type="entry name" value="ABC_TRANSPORTER_2"/>
    <property type="match status" value="1"/>
</dbReference>
<dbReference type="PANTHER" id="PTHR11384:SF59">
    <property type="entry name" value="LYSOSOMAL COBALAMIN TRANSPORTER ABCD4"/>
    <property type="match status" value="1"/>
</dbReference>
<keyword evidence="5 11" id="KW-0067">ATP-binding</keyword>
<dbReference type="InterPro" id="IPR003439">
    <property type="entry name" value="ABC_transporter-like_ATP-bd"/>
</dbReference>
<dbReference type="Pfam" id="PF06472">
    <property type="entry name" value="ABC_membrane_2"/>
    <property type="match status" value="1"/>
</dbReference>
<dbReference type="SUPFAM" id="SSF52540">
    <property type="entry name" value="P-loop containing nucleoside triphosphate hydrolases"/>
    <property type="match status" value="1"/>
</dbReference>
<accession>A0A543GFI3</accession>
<feature type="transmembrane region" description="Helical" evidence="8">
    <location>
        <begin position="183"/>
        <end position="206"/>
    </location>
</feature>
<name>A0A543GFI3_9PSEU</name>
<comment type="caution">
    <text evidence="11">The sequence shown here is derived from an EMBL/GenBank/DDBJ whole genome shotgun (WGS) entry which is preliminary data.</text>
</comment>
<feature type="transmembrane region" description="Helical" evidence="8">
    <location>
        <begin position="16"/>
        <end position="41"/>
    </location>
</feature>
<keyword evidence="4" id="KW-0547">Nucleotide-binding</keyword>
<keyword evidence="3 8" id="KW-0812">Transmembrane</keyword>
<dbReference type="InterPro" id="IPR050835">
    <property type="entry name" value="ABC_transporter_sub-D"/>
</dbReference>
<evidence type="ECO:0000259" key="10">
    <source>
        <dbReference type="PROSITE" id="PS50929"/>
    </source>
</evidence>
<keyword evidence="2" id="KW-0813">Transport</keyword>
<evidence type="ECO:0000256" key="4">
    <source>
        <dbReference type="ARBA" id="ARBA00022741"/>
    </source>
</evidence>
<dbReference type="GO" id="GO:0005886">
    <property type="term" value="C:plasma membrane"/>
    <property type="evidence" value="ECO:0007669"/>
    <property type="project" value="UniProtKB-SubCell"/>
</dbReference>
<protein>
    <submittedName>
        <fullName evidence="11">Putative ATP-binding cassette transporter</fullName>
    </submittedName>
</protein>
<dbReference type="PROSITE" id="PS00211">
    <property type="entry name" value="ABC_TRANSPORTER_1"/>
    <property type="match status" value="1"/>
</dbReference>
<dbReference type="GO" id="GO:0140359">
    <property type="term" value="F:ABC-type transporter activity"/>
    <property type="evidence" value="ECO:0007669"/>
    <property type="project" value="InterPro"/>
</dbReference>
<feature type="transmembrane region" description="Helical" evidence="8">
    <location>
        <begin position="62"/>
        <end position="84"/>
    </location>
</feature>
<dbReference type="Gene3D" id="3.40.50.300">
    <property type="entry name" value="P-loop containing nucleotide triphosphate hydrolases"/>
    <property type="match status" value="1"/>
</dbReference>
<evidence type="ECO:0000313" key="11">
    <source>
        <dbReference type="EMBL" id="TQM44806.1"/>
    </source>
</evidence>
<evidence type="ECO:0000259" key="9">
    <source>
        <dbReference type="PROSITE" id="PS50893"/>
    </source>
</evidence>
<dbReference type="InterPro" id="IPR017871">
    <property type="entry name" value="ABC_transporter-like_CS"/>
</dbReference>
<keyword evidence="7 8" id="KW-0472">Membrane</keyword>
<dbReference type="CDD" id="cd03223">
    <property type="entry name" value="ABCD_peroxisomal_ALDP"/>
    <property type="match status" value="1"/>
</dbReference>
<reference evidence="11 12" key="1">
    <citation type="submission" date="2019-06" db="EMBL/GenBank/DDBJ databases">
        <title>Sequencing the genomes of 1000 actinobacteria strains.</title>
        <authorList>
            <person name="Klenk H.-P."/>
        </authorList>
    </citation>
    <scope>NUCLEOTIDE SEQUENCE [LARGE SCALE GENOMIC DNA]</scope>
    <source>
        <strain evidence="11 12">DSM 45511</strain>
    </source>
</reference>
<dbReference type="AlphaFoldDB" id="A0A543GFI3"/>
<comment type="subcellular location">
    <subcellularLocation>
        <location evidence="1">Cell membrane</location>
        <topology evidence="1">Multi-pass membrane protein</topology>
    </subcellularLocation>
</comment>
<evidence type="ECO:0000256" key="8">
    <source>
        <dbReference type="SAM" id="Phobius"/>
    </source>
</evidence>
<evidence type="ECO:0000313" key="12">
    <source>
        <dbReference type="Proteomes" id="UP000319818"/>
    </source>
</evidence>
<feature type="domain" description="ABC transporter" evidence="9">
    <location>
        <begin position="396"/>
        <end position="603"/>
    </location>
</feature>
<dbReference type="InterPro" id="IPR003593">
    <property type="entry name" value="AAA+_ATPase"/>
</dbReference>
<evidence type="ECO:0000256" key="5">
    <source>
        <dbReference type="ARBA" id="ARBA00022840"/>
    </source>
</evidence>
<gene>
    <name evidence="11" type="ORF">FB388_2180</name>
</gene>
<feature type="transmembrane region" description="Helical" evidence="8">
    <location>
        <begin position="218"/>
        <end position="237"/>
    </location>
</feature>
<dbReference type="Pfam" id="PF00005">
    <property type="entry name" value="ABC_tran"/>
    <property type="match status" value="1"/>
</dbReference>
<dbReference type="RefSeq" id="WP_142099933.1">
    <property type="nucleotide sequence ID" value="NZ_VFPH01000001.1"/>
</dbReference>
<dbReference type="SMART" id="SM00382">
    <property type="entry name" value="AAA"/>
    <property type="match status" value="1"/>
</dbReference>
<evidence type="ECO:0000256" key="2">
    <source>
        <dbReference type="ARBA" id="ARBA00022448"/>
    </source>
</evidence>
<dbReference type="InterPro" id="IPR011527">
    <property type="entry name" value="ABC1_TM_dom"/>
</dbReference>
<dbReference type="GO" id="GO:0016887">
    <property type="term" value="F:ATP hydrolysis activity"/>
    <property type="evidence" value="ECO:0007669"/>
    <property type="project" value="InterPro"/>
</dbReference>
<keyword evidence="12" id="KW-1185">Reference proteome</keyword>